<dbReference type="InterPro" id="IPR017850">
    <property type="entry name" value="Alkaline_phosphatase_core_sf"/>
</dbReference>
<keyword evidence="2" id="KW-1185">Reference proteome</keyword>
<dbReference type="EMBL" id="CAJFDH010000005">
    <property type="protein sequence ID" value="CAD5223191.1"/>
    <property type="molecule type" value="Genomic_DNA"/>
</dbReference>
<organism evidence="1 2">
    <name type="scientific">Bursaphelenchus okinawaensis</name>
    <dbReference type="NCBI Taxonomy" id="465554"/>
    <lineage>
        <taxon>Eukaryota</taxon>
        <taxon>Metazoa</taxon>
        <taxon>Ecdysozoa</taxon>
        <taxon>Nematoda</taxon>
        <taxon>Chromadorea</taxon>
        <taxon>Rhabditida</taxon>
        <taxon>Tylenchina</taxon>
        <taxon>Tylenchomorpha</taxon>
        <taxon>Aphelenchoidea</taxon>
        <taxon>Aphelenchoididae</taxon>
        <taxon>Bursaphelenchus</taxon>
    </lineage>
</organism>
<protein>
    <recommendedName>
        <fullName evidence="3">Sulfatase domain-containing protein</fullName>
    </recommendedName>
</protein>
<dbReference type="Pfam" id="PF02995">
    <property type="entry name" value="DUF229"/>
    <property type="match status" value="1"/>
</dbReference>
<dbReference type="Gene3D" id="3.40.720.10">
    <property type="entry name" value="Alkaline Phosphatase, subunit A"/>
    <property type="match status" value="1"/>
</dbReference>
<dbReference type="InterPro" id="IPR004245">
    <property type="entry name" value="DUF229"/>
</dbReference>
<evidence type="ECO:0000313" key="2">
    <source>
        <dbReference type="Proteomes" id="UP000614601"/>
    </source>
</evidence>
<accession>A0A811L7S0</accession>
<dbReference type="EMBL" id="CAJFCW020000005">
    <property type="protein sequence ID" value="CAG9117343.1"/>
    <property type="molecule type" value="Genomic_DNA"/>
</dbReference>
<evidence type="ECO:0000313" key="1">
    <source>
        <dbReference type="EMBL" id="CAD5223191.1"/>
    </source>
</evidence>
<dbReference type="AlphaFoldDB" id="A0A811L7S0"/>
<dbReference type="OrthoDB" id="5782315at2759"/>
<name>A0A811L7S0_9BILA</name>
<dbReference type="Proteomes" id="UP000614601">
    <property type="component" value="Unassembled WGS sequence"/>
</dbReference>
<dbReference type="CDD" id="cd16021">
    <property type="entry name" value="ALP_like"/>
    <property type="match status" value="1"/>
</dbReference>
<gene>
    <name evidence="1" type="ORF">BOKJ2_LOCUS10020</name>
</gene>
<proteinExistence type="predicted"/>
<dbReference type="PANTHER" id="PTHR10974:SF75">
    <property type="entry name" value="SULFATASE DOMAIN-CONTAINING PROTEIN"/>
    <property type="match status" value="1"/>
</dbReference>
<sequence>MRLRKKAIFTLFLLPGLVLFYVINSKNQKTSTVYYEQDYQFALQKTTKYGSCQLPILEPWHQSGLADLTPDLNPLKNCEKAFELRSWLENGKLKIDNGRLYGETCWYRCVYFKTDSEYTTSEWITYKGKEVATECEVVEVECSQRFKPTYMYLHVQLLKKPSQPSPPSNASNVYVILIDSVSTSHLKRALPKTKLYLEQTSQAVTFEYLNKVGLNSRPVSYAFLMNESPEDLPRNPWGKERKIGKWNELCHVPLNNFSNFIGYQFRNNGYKTFAMDDSGLGNFNSPDCYGFTEAPMDHYIKQYAIRLEGLYGIPSPVLYDNIHYYQCRDGYEPVFETFQKFVKLYKNQPKFSYIWFTHIAHNNLNNLFRTDEKMLQYFKDIERELNNAFVIFLADHGARNHHFRQSFIGEYEDRNPFLMISVPQKLRTNQDLMNNLHVNSKELVTHYDVYATMLELAQKSQEFTPATAFTTTNFTPINIELKGSSLLHPLPSPRDCNTLLIPFQYCLCQHKQQKVRNDKLALQVGQMIVNNMNKALFLSKFKNLCAKLTLDEGYKYKLIQFLDGSRSETAYHIQLRVLPSNGLHEAHFTVCYYRS</sequence>
<comment type="caution">
    <text evidence="1">The sequence shown here is derived from an EMBL/GenBank/DDBJ whole genome shotgun (WGS) entry which is preliminary data.</text>
</comment>
<dbReference type="Proteomes" id="UP000783686">
    <property type="component" value="Unassembled WGS sequence"/>
</dbReference>
<dbReference type="GO" id="GO:0005615">
    <property type="term" value="C:extracellular space"/>
    <property type="evidence" value="ECO:0007669"/>
    <property type="project" value="TreeGrafter"/>
</dbReference>
<evidence type="ECO:0008006" key="3">
    <source>
        <dbReference type="Google" id="ProtNLM"/>
    </source>
</evidence>
<dbReference type="SUPFAM" id="SSF53649">
    <property type="entry name" value="Alkaline phosphatase-like"/>
    <property type="match status" value="1"/>
</dbReference>
<dbReference type="PANTHER" id="PTHR10974">
    <property type="entry name" value="FI08016P-RELATED"/>
    <property type="match status" value="1"/>
</dbReference>
<reference evidence="1" key="1">
    <citation type="submission" date="2020-09" db="EMBL/GenBank/DDBJ databases">
        <authorList>
            <person name="Kikuchi T."/>
        </authorList>
    </citation>
    <scope>NUCLEOTIDE SEQUENCE</scope>
    <source>
        <strain evidence="1">SH1</strain>
    </source>
</reference>